<dbReference type="InterPro" id="IPR001387">
    <property type="entry name" value="Cro/C1-type_HTH"/>
</dbReference>
<proteinExistence type="predicted"/>
<dbReference type="SMART" id="SM00028">
    <property type="entry name" value="TPR"/>
    <property type="match status" value="2"/>
</dbReference>
<feature type="domain" description="HTH cro/C1-type" evidence="1">
    <location>
        <begin position="7"/>
        <end position="61"/>
    </location>
</feature>
<dbReference type="SUPFAM" id="SSF81901">
    <property type="entry name" value="HCP-like"/>
    <property type="match status" value="1"/>
</dbReference>
<dbReference type="InterPro" id="IPR019734">
    <property type="entry name" value="TPR_rpt"/>
</dbReference>
<organism evidence="2 3">
    <name type="scientific">Heyndrickxia acidicola</name>
    <dbReference type="NCBI Taxonomy" id="209389"/>
    <lineage>
        <taxon>Bacteria</taxon>
        <taxon>Bacillati</taxon>
        <taxon>Bacillota</taxon>
        <taxon>Bacilli</taxon>
        <taxon>Bacillales</taxon>
        <taxon>Bacillaceae</taxon>
        <taxon>Heyndrickxia</taxon>
    </lineage>
</organism>
<dbReference type="Gene3D" id="1.25.40.10">
    <property type="entry name" value="Tetratricopeptide repeat domain"/>
    <property type="match status" value="1"/>
</dbReference>
<comment type="caution">
    <text evidence="2">The sequence shown here is derived from an EMBL/GenBank/DDBJ whole genome shotgun (WGS) entry which is preliminary data.</text>
</comment>
<dbReference type="InterPro" id="IPR010982">
    <property type="entry name" value="Lambda_DNA-bd_dom_sf"/>
</dbReference>
<protein>
    <submittedName>
        <fullName evidence="2">Helix-turn-helix domain-containing protein</fullName>
    </submittedName>
</protein>
<dbReference type="Gene3D" id="1.10.260.40">
    <property type="entry name" value="lambda repressor-like DNA-binding domains"/>
    <property type="match status" value="1"/>
</dbReference>
<keyword evidence="3" id="KW-1185">Reference proteome</keyword>
<accession>A0ABU6MN12</accession>
<dbReference type="InterPro" id="IPR011990">
    <property type="entry name" value="TPR-like_helical_dom_sf"/>
</dbReference>
<evidence type="ECO:0000259" key="1">
    <source>
        <dbReference type="PROSITE" id="PS50943"/>
    </source>
</evidence>
<gene>
    <name evidence="2" type="ORF">P4T90_22240</name>
</gene>
<dbReference type="RefSeq" id="WP_066264163.1">
    <property type="nucleotide sequence ID" value="NZ_JARMAB010000040.1"/>
</dbReference>
<name>A0ABU6MN12_9BACI</name>
<evidence type="ECO:0000313" key="2">
    <source>
        <dbReference type="EMBL" id="MED1205758.1"/>
    </source>
</evidence>
<dbReference type="SMART" id="SM00530">
    <property type="entry name" value="HTH_XRE"/>
    <property type="match status" value="1"/>
</dbReference>
<sequence length="415" mass="49360">MIEGEIIKFYRKKVGLTQEQLSKGICSVTHISKIERGQTAYSPEIIELFSERLQIDIENEIRRFESIEKLLHRWHHHIVMQRFNEMERTKKELEKVLLIHSSKYAPLYKLLQARYFLLHKNSEKALAIMQQVQHEHPELSHYERNLSMHIWGIYYMENYKGSGMKDHQKAIKVLLEIDTDVYRNPEYYYHLAVAYYFINSNVMAYAYAEKSLGHFKQTNNYLWALNAESLMLAIKGDDVTIHLDEIKESYQNLILDSEKLNAPYKKSRLLNNLAYAYYVRKDYRHAKIHFDEALQIVKKSSIEYISLLNNYVTNCLDGKLLKKTMLQKMIHKGIALAAEMNSPLYKTLFKLLSYRLEEKGEEYFQFLEKKALPYFRSNKHMVLTNRHGKELYHYFVNKKEYEKAVQVSAILLENV</sequence>
<reference evidence="2 3" key="1">
    <citation type="submission" date="2023-03" db="EMBL/GenBank/DDBJ databases">
        <title>Bacillus Genome Sequencing.</title>
        <authorList>
            <person name="Dunlap C."/>
        </authorList>
    </citation>
    <scope>NUCLEOTIDE SEQUENCE [LARGE SCALE GENOMIC DNA]</scope>
    <source>
        <strain evidence="2 3">B-23453</strain>
    </source>
</reference>
<dbReference type="Proteomes" id="UP001341444">
    <property type="component" value="Unassembled WGS sequence"/>
</dbReference>
<dbReference type="PROSITE" id="PS50943">
    <property type="entry name" value="HTH_CROC1"/>
    <property type="match status" value="1"/>
</dbReference>
<evidence type="ECO:0000313" key="3">
    <source>
        <dbReference type="Proteomes" id="UP001341444"/>
    </source>
</evidence>
<dbReference type="Pfam" id="PF01381">
    <property type="entry name" value="HTH_3"/>
    <property type="match status" value="1"/>
</dbReference>
<dbReference type="EMBL" id="JARMAB010000040">
    <property type="protein sequence ID" value="MED1205758.1"/>
    <property type="molecule type" value="Genomic_DNA"/>
</dbReference>
<dbReference type="CDD" id="cd00093">
    <property type="entry name" value="HTH_XRE"/>
    <property type="match status" value="1"/>
</dbReference>
<dbReference type="SUPFAM" id="SSF47413">
    <property type="entry name" value="lambda repressor-like DNA-binding domains"/>
    <property type="match status" value="1"/>
</dbReference>